<feature type="region of interest" description="Disordered" evidence="9">
    <location>
        <begin position="61"/>
        <end position="82"/>
    </location>
</feature>
<evidence type="ECO:0000313" key="11">
    <source>
        <dbReference type="Proteomes" id="UP000221080"/>
    </source>
</evidence>
<dbReference type="GeneID" id="108260152"/>
<evidence type="ECO:0000256" key="7">
    <source>
        <dbReference type="ARBA" id="ARBA00035133"/>
    </source>
</evidence>
<reference evidence="11" key="2">
    <citation type="journal article" date="2016" name="Nat. Commun.">
        <title>The channel catfish genome sequence provides insights into the evolution of scale formation in teleosts.</title>
        <authorList>
            <person name="Liu Z."/>
            <person name="Liu S."/>
            <person name="Yao J."/>
            <person name="Bao L."/>
            <person name="Zhang J."/>
            <person name="Li Y."/>
            <person name="Jiang C."/>
            <person name="Sun L."/>
            <person name="Wang R."/>
            <person name="Zhang Y."/>
            <person name="Zhou T."/>
            <person name="Zeng Q."/>
            <person name="Fu Q."/>
            <person name="Gao S."/>
            <person name="Li N."/>
            <person name="Koren S."/>
            <person name="Jiang Y."/>
            <person name="Zimin A."/>
            <person name="Xu P."/>
            <person name="Phillippy A.M."/>
            <person name="Geng X."/>
            <person name="Song L."/>
            <person name="Sun F."/>
            <person name="Li C."/>
            <person name="Wang X."/>
            <person name="Chen A."/>
            <person name="Jin Y."/>
            <person name="Yuan Z."/>
            <person name="Yang Y."/>
            <person name="Tan S."/>
            <person name="Peatman E."/>
            <person name="Lu J."/>
            <person name="Qin Z."/>
            <person name="Dunham R."/>
            <person name="Li Z."/>
            <person name="Sonstegard T."/>
            <person name="Feng J."/>
            <person name="Danzmann R.G."/>
            <person name="Schroeder S."/>
            <person name="Scheffler B."/>
            <person name="Duke M.V."/>
            <person name="Ballard L."/>
            <person name="Kucuktas H."/>
            <person name="Kaltenboeck L."/>
            <person name="Liu H."/>
            <person name="Armbruster J."/>
            <person name="Xie Y."/>
            <person name="Kirby M.L."/>
            <person name="Tian Y."/>
            <person name="Flanagan M.E."/>
            <person name="Mu W."/>
            <person name="Waldbieser G.C."/>
        </authorList>
    </citation>
    <scope>NUCLEOTIDE SEQUENCE [LARGE SCALE GENOMIC DNA]</scope>
    <source>
        <strain evidence="11">SDA103</strain>
    </source>
</reference>
<dbReference type="OrthoDB" id="5989925at2759"/>
<dbReference type="STRING" id="7998.ENSIPUP00000031543"/>
<dbReference type="CTD" id="10240"/>
<dbReference type="KEGG" id="ipu:108260152"/>
<name>W5UKN6_ICTPU</name>
<comment type="subcellular location">
    <subcellularLocation>
        <location evidence="1">Mitochondrion</location>
    </subcellularLocation>
</comment>
<sequence length="438" mass="49156">MYRRAILSLYQGRNALNHAHDPRLRPPKCTDRASASGFRAPCLVNRRAFGMTGASLCEQKKDGERTEELQVESRTRDDDEEHECEVKVRGLEKATCEAAAAGKETRPKAASQNTAEITASHLRSAAEQKEEEKTGKQGLLELLGAMKVDTTTKTKLRSLRKGTSGQDSALKLKSMVMESTSSMFQQATSPQSESLSPELVAAVSAAASTLPDRSRAESELLQQLRKHEAVSEETRRDKTQNIGNIIADMKVGKKAVGRLNSWPANQIRFDDDGRGYTHDRGITGELAEIRRRNSAFTAKRLHIFSPADQETQTDLTPGPSLWDADLANQIVGAVNQRPRNGFEEMIQWTNAGKLWQYPVNNEAGMEEEVEVPFHEHVFLQRHLEDGFPQHGPVRHFMELVVTGVSKNHHLTVRQKLEHIAWFRDYFLQKQELLVQVEA</sequence>
<evidence type="ECO:0000256" key="5">
    <source>
        <dbReference type="ARBA" id="ARBA00023128"/>
    </source>
</evidence>
<organism evidence="10">
    <name type="scientific">Ictalurus punctatus</name>
    <name type="common">Channel catfish</name>
    <name type="synonym">Silurus punctatus</name>
    <dbReference type="NCBI Taxonomy" id="7998"/>
    <lineage>
        <taxon>Eukaryota</taxon>
        <taxon>Metazoa</taxon>
        <taxon>Chordata</taxon>
        <taxon>Craniata</taxon>
        <taxon>Vertebrata</taxon>
        <taxon>Euteleostomi</taxon>
        <taxon>Actinopterygii</taxon>
        <taxon>Neopterygii</taxon>
        <taxon>Teleostei</taxon>
        <taxon>Ostariophysi</taxon>
        <taxon>Siluriformes</taxon>
        <taxon>Ictaluridae</taxon>
        <taxon>Ictalurus</taxon>
    </lineage>
</organism>
<keyword evidence="11" id="KW-1185">Reference proteome</keyword>
<evidence type="ECO:0000256" key="6">
    <source>
        <dbReference type="ARBA" id="ARBA00023274"/>
    </source>
</evidence>
<evidence type="ECO:0000256" key="1">
    <source>
        <dbReference type="ARBA" id="ARBA00004173"/>
    </source>
</evidence>
<keyword evidence="4 10" id="KW-0689">Ribosomal protein</keyword>
<evidence type="ECO:0000256" key="3">
    <source>
        <dbReference type="ARBA" id="ARBA00022946"/>
    </source>
</evidence>
<evidence type="ECO:0000313" key="12">
    <source>
        <dbReference type="RefSeq" id="XP_017315700.1"/>
    </source>
</evidence>
<comment type="similarity">
    <text evidence="2">Belongs to the mitochondrion-specific ribosomal protein mS31 family.</text>
</comment>
<accession>W5UKN6</accession>
<feature type="compositionally biased region" description="Basic and acidic residues" evidence="9">
    <location>
        <begin position="61"/>
        <end position="77"/>
    </location>
</feature>
<evidence type="ECO:0000256" key="8">
    <source>
        <dbReference type="ARBA" id="ARBA00035363"/>
    </source>
</evidence>
<evidence type="ECO:0000313" key="10">
    <source>
        <dbReference type="EMBL" id="AHH42551.1"/>
    </source>
</evidence>
<reference evidence="10" key="1">
    <citation type="journal article" date="2012" name="BMC Genomics">
        <title>Efficient assembly and annotation of the transcriptome of catfish by RNA-Seq analysis of a doubled haploid homozygote.</title>
        <authorList>
            <person name="Liu S."/>
            <person name="Zhang Y."/>
            <person name="Zhou Z."/>
            <person name="Waldbieser G."/>
            <person name="Sun F."/>
            <person name="Lu J."/>
            <person name="Zhang J."/>
            <person name="Jiang Y."/>
            <person name="Zhang H."/>
            <person name="Wang X."/>
            <person name="Rajendran K.V."/>
            <person name="Khoo L."/>
            <person name="Kucuktas H."/>
            <person name="Peatman E."/>
            <person name="Liu Z."/>
        </authorList>
    </citation>
    <scope>NUCLEOTIDE SEQUENCE</scope>
    <source>
        <tissue evidence="10">Mixed</tissue>
    </source>
</reference>
<dbReference type="RefSeq" id="XP_017315700.1">
    <property type="nucleotide sequence ID" value="XM_017460211.3"/>
</dbReference>
<dbReference type="AlphaFoldDB" id="W5UKN6"/>
<dbReference type="EMBL" id="JT417916">
    <property type="protein sequence ID" value="AHH42551.1"/>
    <property type="molecule type" value="mRNA"/>
</dbReference>
<dbReference type="Proteomes" id="UP000221080">
    <property type="component" value="Chromosome 28"/>
</dbReference>
<gene>
    <name evidence="10" type="primary">MRPS31</name>
    <name evidence="12" type="synonym">mrps31</name>
</gene>
<dbReference type="GO" id="GO:0005763">
    <property type="term" value="C:mitochondrial small ribosomal subunit"/>
    <property type="evidence" value="ECO:0007669"/>
    <property type="project" value="InterPro"/>
</dbReference>
<dbReference type="Pfam" id="PF15433">
    <property type="entry name" value="MRP-S31"/>
    <property type="match status" value="1"/>
</dbReference>
<keyword evidence="3" id="KW-0809">Transit peptide</keyword>
<evidence type="ECO:0000256" key="4">
    <source>
        <dbReference type="ARBA" id="ARBA00022980"/>
    </source>
</evidence>
<dbReference type="PANTHER" id="PTHR13231:SF3">
    <property type="entry name" value="SMALL RIBOSOMAL SUBUNIT PROTEIN MS31"/>
    <property type="match status" value="1"/>
</dbReference>
<keyword evidence="6" id="KW-0687">Ribonucleoprotein</keyword>
<proteinExistence type="evidence at transcript level"/>
<evidence type="ECO:0000256" key="2">
    <source>
        <dbReference type="ARBA" id="ARBA00011057"/>
    </source>
</evidence>
<dbReference type="InterPro" id="IPR026299">
    <property type="entry name" value="MRP-S31"/>
</dbReference>
<protein>
    <recommendedName>
        <fullName evidence="7">Small ribosomal subunit protein mS31</fullName>
    </recommendedName>
    <alternativeName>
        <fullName evidence="8">28S ribosomal protein S31, mitochondrial</fullName>
    </alternativeName>
</protein>
<keyword evidence="5" id="KW-0496">Mitochondrion</keyword>
<dbReference type="OMA" id="QFDEGSN"/>
<reference evidence="12" key="3">
    <citation type="submission" date="2025-04" db="UniProtKB">
        <authorList>
            <consortium name="RefSeq"/>
        </authorList>
    </citation>
    <scope>IDENTIFICATION</scope>
    <source>
        <tissue evidence="12">Blood</tissue>
    </source>
</reference>
<evidence type="ECO:0000256" key="9">
    <source>
        <dbReference type="SAM" id="MobiDB-lite"/>
    </source>
</evidence>
<dbReference type="GO" id="GO:0003735">
    <property type="term" value="F:structural constituent of ribosome"/>
    <property type="evidence" value="ECO:0007669"/>
    <property type="project" value="InterPro"/>
</dbReference>
<dbReference type="PANTHER" id="PTHR13231">
    <property type="entry name" value="MITOCHONDRIAL RIBOSOMAL PROTEIN S31"/>
    <property type="match status" value="1"/>
</dbReference>